<accession>A0ABR2WTU6</accession>
<proteinExistence type="predicted"/>
<organism evidence="1 2">
    <name type="scientific">Basidiobolus ranarum</name>
    <dbReference type="NCBI Taxonomy" id="34480"/>
    <lineage>
        <taxon>Eukaryota</taxon>
        <taxon>Fungi</taxon>
        <taxon>Fungi incertae sedis</taxon>
        <taxon>Zoopagomycota</taxon>
        <taxon>Entomophthoromycotina</taxon>
        <taxon>Basidiobolomycetes</taxon>
        <taxon>Basidiobolales</taxon>
        <taxon>Basidiobolaceae</taxon>
        <taxon>Basidiobolus</taxon>
    </lineage>
</organism>
<comment type="caution">
    <text evidence="1">The sequence shown here is derived from an EMBL/GenBank/DDBJ whole genome shotgun (WGS) entry which is preliminary data.</text>
</comment>
<dbReference type="SUPFAM" id="SSF52047">
    <property type="entry name" value="RNI-like"/>
    <property type="match status" value="1"/>
</dbReference>
<dbReference type="GO" id="GO:0003677">
    <property type="term" value="F:DNA binding"/>
    <property type="evidence" value="ECO:0007669"/>
    <property type="project" value="UniProtKB-KW"/>
</dbReference>
<dbReference type="EMBL" id="JASJQH010000341">
    <property type="protein sequence ID" value="KAK9764932.1"/>
    <property type="molecule type" value="Genomic_DNA"/>
</dbReference>
<dbReference type="Gene3D" id="3.80.10.10">
    <property type="entry name" value="Ribonuclease Inhibitor"/>
    <property type="match status" value="2"/>
</dbReference>
<dbReference type="InterPro" id="IPR032675">
    <property type="entry name" value="LRR_dom_sf"/>
</dbReference>
<keyword evidence="1" id="KW-0238">DNA-binding</keyword>
<keyword evidence="2" id="KW-1185">Reference proteome</keyword>
<protein>
    <submittedName>
        <fullName evidence="1">UV-damaged DNA-binding protein rad7</fullName>
    </submittedName>
</protein>
<dbReference type="PANTHER" id="PTHR13318:SF190">
    <property type="entry name" value="PARTNER OF PAIRED, ISOFORM B"/>
    <property type="match status" value="1"/>
</dbReference>
<evidence type="ECO:0000313" key="1">
    <source>
        <dbReference type="EMBL" id="KAK9764932.1"/>
    </source>
</evidence>
<evidence type="ECO:0000313" key="2">
    <source>
        <dbReference type="Proteomes" id="UP001479436"/>
    </source>
</evidence>
<reference evidence="1 2" key="1">
    <citation type="submission" date="2023-04" db="EMBL/GenBank/DDBJ databases">
        <title>Genome of Basidiobolus ranarum AG-B5.</title>
        <authorList>
            <person name="Stajich J.E."/>
            <person name="Carter-House D."/>
            <person name="Gryganskyi A."/>
        </authorList>
    </citation>
    <scope>NUCLEOTIDE SEQUENCE [LARGE SCALE GENOMIC DNA]</scope>
    <source>
        <strain evidence="1 2">AG-B5</strain>
    </source>
</reference>
<dbReference type="Proteomes" id="UP001479436">
    <property type="component" value="Unassembled WGS sequence"/>
</dbReference>
<name>A0ABR2WTU6_9FUNG</name>
<sequence>MNEMDMLPNSPVKSLSLTCPHSSGGLVERILAHTPVLEHLSFKVVNVSEAFIECLSIQCPRLRSLEIELTHSDNSRYTLIEKLCYGLAQIYHGQLVQLKLCLHREPLVPQHALNEVWKSHGPFLKSLELSKFTVSPSCLFCLAQYISPKLKRLCLTSIMDVSRPPFDTWVHLLSKCGNSLQTLHLDKNFSLNDHIAFVIAKCCSKLRELSLRRTRIGDVAIKKILETNGKTLETLNLSETFISGDTIRNITKYCYRITDLDVEWPRWPEAYEGASSSTSELTDLICIHGSHLESLNVDRWPVTNDILESIATYGRSLKVLTIRDNKTLSDDHLRMIMQDCKKLQRLYILLSYPYTIEGLSYDVLTEVQNRYIDYHAELGGRALY</sequence>
<gene>
    <name evidence="1" type="primary">RAD7_1</name>
    <name evidence="1" type="ORF">K7432_007134</name>
</gene>
<dbReference type="PANTHER" id="PTHR13318">
    <property type="entry name" value="PARTNER OF PAIRED, ISOFORM B-RELATED"/>
    <property type="match status" value="1"/>
</dbReference>